<proteinExistence type="predicted"/>
<name>A0A1C7MAQ4_GRIFR</name>
<evidence type="ECO:0000313" key="2">
    <source>
        <dbReference type="Proteomes" id="UP000092993"/>
    </source>
</evidence>
<dbReference type="AlphaFoldDB" id="A0A1C7MAQ4"/>
<evidence type="ECO:0000313" key="1">
    <source>
        <dbReference type="EMBL" id="OBZ72084.1"/>
    </source>
</evidence>
<keyword evidence="2" id="KW-1185">Reference proteome</keyword>
<dbReference type="EMBL" id="LUGG01000009">
    <property type="protein sequence ID" value="OBZ72084.1"/>
    <property type="molecule type" value="Genomic_DNA"/>
</dbReference>
<protein>
    <submittedName>
        <fullName evidence="1">Uncharacterized protein</fullName>
    </submittedName>
</protein>
<comment type="caution">
    <text evidence="1">The sequence shown here is derived from an EMBL/GenBank/DDBJ whole genome shotgun (WGS) entry which is preliminary data.</text>
</comment>
<dbReference type="Proteomes" id="UP000092993">
    <property type="component" value="Unassembled WGS sequence"/>
</dbReference>
<sequence length="86" mass="9817">MNPKTRLSHLEAFLHARLERECRYAKAIEEAIGTGIRTIEYTGRNELTVVGSIDLWGYDAGFTLELADIPSIPRRWKSTHTSDSWP</sequence>
<accession>A0A1C7MAQ4</accession>
<reference evidence="1 2" key="1">
    <citation type="submission" date="2016-03" db="EMBL/GenBank/DDBJ databases">
        <title>Whole genome sequencing of Grifola frondosa 9006-11.</title>
        <authorList>
            <person name="Min B."/>
            <person name="Park H."/>
            <person name="Kim J.-G."/>
            <person name="Cho H."/>
            <person name="Oh Y.-L."/>
            <person name="Kong W.-S."/>
            <person name="Choi I.-G."/>
        </authorList>
    </citation>
    <scope>NUCLEOTIDE SEQUENCE [LARGE SCALE GENOMIC DNA]</scope>
    <source>
        <strain evidence="1 2">9006-11</strain>
    </source>
</reference>
<gene>
    <name evidence="1" type="ORF">A0H81_07593</name>
</gene>
<organism evidence="1 2">
    <name type="scientific">Grifola frondosa</name>
    <name type="common">Maitake</name>
    <name type="synonym">Polyporus frondosus</name>
    <dbReference type="NCBI Taxonomy" id="5627"/>
    <lineage>
        <taxon>Eukaryota</taxon>
        <taxon>Fungi</taxon>
        <taxon>Dikarya</taxon>
        <taxon>Basidiomycota</taxon>
        <taxon>Agaricomycotina</taxon>
        <taxon>Agaricomycetes</taxon>
        <taxon>Polyporales</taxon>
        <taxon>Grifolaceae</taxon>
        <taxon>Grifola</taxon>
    </lineage>
</organism>